<dbReference type="Pfam" id="PF02086">
    <property type="entry name" value="MethyltransfD12"/>
    <property type="match status" value="1"/>
</dbReference>
<protein>
    <recommendedName>
        <fullName evidence="2 8">Site-specific DNA-methyltransferase (adenine-specific)</fullName>
        <ecNumber evidence="2 8">2.1.1.72</ecNumber>
    </recommendedName>
</protein>
<dbReference type="NCBIfam" id="TIGR00571">
    <property type="entry name" value="dam"/>
    <property type="match status" value="1"/>
</dbReference>
<evidence type="ECO:0000256" key="1">
    <source>
        <dbReference type="ARBA" id="ARBA00006594"/>
    </source>
</evidence>
<keyword evidence="4 8" id="KW-0808">Transferase</keyword>
<evidence type="ECO:0000256" key="5">
    <source>
        <dbReference type="ARBA" id="ARBA00022691"/>
    </source>
</evidence>
<keyword evidence="9" id="KW-0614">Plasmid</keyword>
<proteinExistence type="inferred from homology"/>
<dbReference type="GO" id="GO:0009007">
    <property type="term" value="F:site-specific DNA-methyltransferase (adenine-specific) activity"/>
    <property type="evidence" value="ECO:0007669"/>
    <property type="project" value="UniProtKB-UniRule"/>
</dbReference>
<dbReference type="RefSeq" id="WP_071961055.1">
    <property type="nucleotide sequence ID" value="NZ_CP018025.1"/>
</dbReference>
<dbReference type="GO" id="GO:0009307">
    <property type="term" value="P:DNA restriction-modification system"/>
    <property type="evidence" value="ECO:0007669"/>
    <property type="project" value="InterPro"/>
</dbReference>
<dbReference type="EC" id="2.1.1.72" evidence="2 8"/>
<comment type="catalytic activity">
    <reaction evidence="6 8">
        <text>a 2'-deoxyadenosine in DNA + S-adenosyl-L-methionine = an N(6)-methyl-2'-deoxyadenosine in DNA + S-adenosyl-L-homocysteine + H(+)</text>
        <dbReference type="Rhea" id="RHEA:15197"/>
        <dbReference type="Rhea" id="RHEA-COMP:12418"/>
        <dbReference type="Rhea" id="RHEA-COMP:12419"/>
        <dbReference type="ChEBI" id="CHEBI:15378"/>
        <dbReference type="ChEBI" id="CHEBI:57856"/>
        <dbReference type="ChEBI" id="CHEBI:59789"/>
        <dbReference type="ChEBI" id="CHEBI:90615"/>
        <dbReference type="ChEBI" id="CHEBI:90616"/>
        <dbReference type="EC" id="2.1.1.72"/>
    </reaction>
</comment>
<name>A0AAC9NT21_9ALTE</name>
<geneLocation type="plasmid" evidence="10">
    <name>pamcp48-600</name>
</geneLocation>
<evidence type="ECO:0000256" key="4">
    <source>
        <dbReference type="ARBA" id="ARBA00022679"/>
    </source>
</evidence>
<dbReference type="Gene3D" id="1.10.1020.10">
    <property type="entry name" value="Adenine-specific Methyltransferase, Domain 2"/>
    <property type="match status" value="1"/>
</dbReference>
<dbReference type="Proteomes" id="UP000182101">
    <property type="component" value="Plasmid pAMCP48-600"/>
</dbReference>
<dbReference type="InterPro" id="IPR002052">
    <property type="entry name" value="DNA_methylase_N6_adenine_CS"/>
</dbReference>
<dbReference type="PRINTS" id="PR00505">
    <property type="entry name" value="D12N6MTFRASE"/>
</dbReference>
<dbReference type="AlphaFoldDB" id="A0AAC9NT21"/>
<keyword evidence="5 8" id="KW-0949">S-adenosyl-L-methionine</keyword>
<dbReference type="PANTHER" id="PTHR30481">
    <property type="entry name" value="DNA ADENINE METHYLASE"/>
    <property type="match status" value="1"/>
</dbReference>
<sequence length="270" mass="30788">MRRTSFLKWAGSKGNALASLAQHIPQEGELWIEPFAGSGTTALNVDYDRYLISDINPDLINVMKWVVSSPKKVIESVRPFFSGEYNSKTAFHALRDRYNASTDAKERATLFIYLNRHCYNGLMRYNLSGGYNTSFGDYKSPNIPEEQIYSFSKHFKGRAKFVCKPFDKLKFVRKPGAQVYCDPPYLPASKTASFAAYSKEGFKKEQHIKLDARAKFWAEQCSSVWVSNHSVPVLAECYPSASQTHSFMVTRTISQNISNRKPVKEVLLRY</sequence>
<dbReference type="PANTHER" id="PTHR30481:SF3">
    <property type="entry name" value="DNA ADENINE METHYLASE"/>
    <property type="match status" value="1"/>
</dbReference>
<organism evidence="9 10">
    <name type="scientific">Alteromonas mediterranea</name>
    <dbReference type="NCBI Taxonomy" id="314275"/>
    <lineage>
        <taxon>Bacteria</taxon>
        <taxon>Pseudomonadati</taxon>
        <taxon>Pseudomonadota</taxon>
        <taxon>Gammaproteobacteria</taxon>
        <taxon>Alteromonadales</taxon>
        <taxon>Alteromonadaceae</taxon>
        <taxon>Alteromonas/Salinimonas group</taxon>
        <taxon>Alteromonas</taxon>
    </lineage>
</organism>
<dbReference type="GO" id="GO:0032259">
    <property type="term" value="P:methylation"/>
    <property type="evidence" value="ECO:0007669"/>
    <property type="project" value="UniProtKB-KW"/>
</dbReference>
<accession>A0AAC9NT21</accession>
<evidence type="ECO:0000256" key="7">
    <source>
        <dbReference type="PIRSR" id="PIRSR000398-1"/>
    </source>
</evidence>
<evidence type="ECO:0000256" key="8">
    <source>
        <dbReference type="RuleBase" id="RU361257"/>
    </source>
</evidence>
<reference evidence="9 10" key="1">
    <citation type="submission" date="2016-11" db="EMBL/GenBank/DDBJ databases">
        <title>Networking in microbes: conjugative elements and plasmids in the genus Alteromonas.</title>
        <authorList>
            <person name="Lopez-Perez M."/>
            <person name="Ramon-Marco N."/>
            <person name="Rodriguez-Valera F."/>
        </authorList>
    </citation>
    <scope>NUCLEOTIDE SEQUENCE [LARGE SCALE GENOMIC DNA]</scope>
    <source>
        <strain evidence="9 10">CP48</strain>
        <plasmid evidence="10">pamcp48-600</plasmid>
    </source>
</reference>
<dbReference type="InterPro" id="IPR012263">
    <property type="entry name" value="M_m6A_EcoRV"/>
</dbReference>
<evidence type="ECO:0000256" key="6">
    <source>
        <dbReference type="ARBA" id="ARBA00047942"/>
    </source>
</evidence>
<feature type="binding site" evidence="7">
    <location>
        <position position="182"/>
    </location>
    <ligand>
        <name>S-adenosyl-L-methionine</name>
        <dbReference type="ChEBI" id="CHEBI:59789"/>
    </ligand>
</feature>
<feature type="binding site" evidence="7">
    <location>
        <position position="9"/>
    </location>
    <ligand>
        <name>S-adenosyl-L-methionine</name>
        <dbReference type="ChEBI" id="CHEBI:59789"/>
    </ligand>
</feature>
<dbReference type="InterPro" id="IPR029063">
    <property type="entry name" value="SAM-dependent_MTases_sf"/>
</dbReference>
<dbReference type="InterPro" id="IPR023095">
    <property type="entry name" value="Ade_MeTrfase_dom_2"/>
</dbReference>
<feature type="binding site" evidence="7">
    <location>
        <position position="54"/>
    </location>
    <ligand>
        <name>S-adenosyl-L-methionine</name>
        <dbReference type="ChEBI" id="CHEBI:59789"/>
    </ligand>
</feature>
<dbReference type="Gene3D" id="3.40.50.150">
    <property type="entry name" value="Vaccinia Virus protein VP39"/>
    <property type="match status" value="1"/>
</dbReference>
<dbReference type="SUPFAM" id="SSF53335">
    <property type="entry name" value="S-adenosyl-L-methionine-dependent methyltransferases"/>
    <property type="match status" value="1"/>
</dbReference>
<gene>
    <name evidence="9" type="ORF">BM524_21245</name>
</gene>
<dbReference type="EMBL" id="CP018025">
    <property type="protein sequence ID" value="APD92430.1"/>
    <property type="molecule type" value="Genomic_DNA"/>
</dbReference>
<evidence type="ECO:0000313" key="9">
    <source>
        <dbReference type="EMBL" id="APD92430.1"/>
    </source>
</evidence>
<evidence type="ECO:0000313" key="10">
    <source>
        <dbReference type="Proteomes" id="UP000182101"/>
    </source>
</evidence>
<keyword evidence="3 8" id="KW-0489">Methyltransferase</keyword>
<dbReference type="PROSITE" id="PS00092">
    <property type="entry name" value="N6_MTASE"/>
    <property type="match status" value="1"/>
</dbReference>
<dbReference type="InterPro" id="IPR012327">
    <property type="entry name" value="MeTrfase_D12"/>
</dbReference>
<evidence type="ECO:0000256" key="3">
    <source>
        <dbReference type="ARBA" id="ARBA00022603"/>
    </source>
</evidence>
<dbReference type="GO" id="GO:0043565">
    <property type="term" value="F:sequence-specific DNA binding"/>
    <property type="evidence" value="ECO:0007669"/>
    <property type="project" value="TreeGrafter"/>
</dbReference>
<dbReference type="GO" id="GO:1904047">
    <property type="term" value="F:S-adenosyl-L-methionine binding"/>
    <property type="evidence" value="ECO:0007669"/>
    <property type="project" value="TreeGrafter"/>
</dbReference>
<evidence type="ECO:0000256" key="2">
    <source>
        <dbReference type="ARBA" id="ARBA00011900"/>
    </source>
</evidence>
<comment type="similarity">
    <text evidence="1 8">Belongs to the N(4)/N(6)-methyltransferase family.</text>
</comment>
<dbReference type="PIRSF" id="PIRSF000398">
    <property type="entry name" value="M_m6A_EcoRV"/>
    <property type="match status" value="1"/>
</dbReference>
<feature type="binding site" evidence="7">
    <location>
        <position position="13"/>
    </location>
    <ligand>
        <name>S-adenosyl-L-methionine</name>
        <dbReference type="ChEBI" id="CHEBI:59789"/>
    </ligand>
</feature>
<dbReference type="REBASE" id="166700">
    <property type="entry name" value="M.AmeCP48ORF21245P"/>
</dbReference>
<dbReference type="GO" id="GO:0006298">
    <property type="term" value="P:mismatch repair"/>
    <property type="evidence" value="ECO:0007669"/>
    <property type="project" value="TreeGrafter"/>
</dbReference>